<comment type="similarity">
    <text evidence="1 7">Belongs to the class-II aminoacyl-tRNA synthetase family. Type 1 subfamily.</text>
</comment>
<dbReference type="InterPro" id="IPR006195">
    <property type="entry name" value="aa-tRNA-synth_II"/>
</dbReference>
<dbReference type="GO" id="GO:0006422">
    <property type="term" value="P:aspartyl-tRNA aminoacylation"/>
    <property type="evidence" value="ECO:0007669"/>
    <property type="project" value="UniProtKB-UniRule"/>
</dbReference>
<feature type="binding site" evidence="7">
    <location>
        <position position="484"/>
    </location>
    <ligand>
        <name>ATP</name>
        <dbReference type="ChEBI" id="CHEBI:30616"/>
    </ligand>
</feature>
<dbReference type="InterPro" id="IPR029351">
    <property type="entry name" value="GAD_dom"/>
</dbReference>
<evidence type="ECO:0000256" key="4">
    <source>
        <dbReference type="ARBA" id="ARBA00022840"/>
    </source>
</evidence>
<dbReference type="RefSeq" id="WP_112790207.1">
    <property type="nucleotide sequence ID" value="NZ_NAQV01000018.1"/>
</dbReference>
<dbReference type="EC" id="6.1.1.23" evidence="7"/>
<dbReference type="InterPro" id="IPR047089">
    <property type="entry name" value="Asp-tRNA-ligase_1_N"/>
</dbReference>
<dbReference type="PANTHER" id="PTHR22594:SF5">
    <property type="entry name" value="ASPARTATE--TRNA LIGASE, MITOCHONDRIAL"/>
    <property type="match status" value="1"/>
</dbReference>
<dbReference type="Pfam" id="PF01336">
    <property type="entry name" value="tRNA_anti-codon"/>
    <property type="match status" value="1"/>
</dbReference>
<dbReference type="Proteomes" id="UP000249099">
    <property type="component" value="Unassembled WGS sequence"/>
</dbReference>
<dbReference type="GO" id="GO:0003676">
    <property type="term" value="F:nucleic acid binding"/>
    <property type="evidence" value="ECO:0007669"/>
    <property type="project" value="InterPro"/>
</dbReference>
<feature type="binding site" evidence="7">
    <location>
        <begin position="221"/>
        <end position="223"/>
    </location>
    <ligand>
        <name>ATP</name>
        <dbReference type="ChEBI" id="CHEBI:30616"/>
    </ligand>
</feature>
<dbReference type="InterPro" id="IPR004365">
    <property type="entry name" value="NA-bd_OB_tRNA"/>
</dbReference>
<feature type="binding site" evidence="7">
    <location>
        <position position="221"/>
    </location>
    <ligand>
        <name>L-aspartate</name>
        <dbReference type="ChEBI" id="CHEBI:29991"/>
    </ligand>
</feature>
<dbReference type="InterPro" id="IPR004364">
    <property type="entry name" value="Aa-tRNA-synt_II"/>
</dbReference>
<evidence type="ECO:0000313" key="10">
    <source>
        <dbReference type="Proteomes" id="UP000249099"/>
    </source>
</evidence>
<feature type="binding site" evidence="7">
    <location>
        <position position="175"/>
    </location>
    <ligand>
        <name>L-aspartate</name>
        <dbReference type="ChEBI" id="CHEBI:29991"/>
    </ligand>
</feature>
<dbReference type="GO" id="GO:0050560">
    <property type="term" value="F:aspartate-tRNA(Asn) ligase activity"/>
    <property type="evidence" value="ECO:0007669"/>
    <property type="project" value="UniProtKB-EC"/>
</dbReference>
<dbReference type="SUPFAM" id="SSF55681">
    <property type="entry name" value="Class II aaRS and biotin synthetases"/>
    <property type="match status" value="1"/>
</dbReference>
<dbReference type="PROSITE" id="PS50862">
    <property type="entry name" value="AA_TRNA_LIGASE_II"/>
    <property type="match status" value="1"/>
</dbReference>
<feature type="domain" description="Aminoacyl-transfer RNA synthetases class-II family profile" evidence="8">
    <location>
        <begin position="110"/>
        <end position="557"/>
    </location>
</feature>
<feature type="region of interest" description="Aspartate" evidence="7">
    <location>
        <begin position="199"/>
        <end position="202"/>
    </location>
</feature>
<dbReference type="HAMAP" id="MF_00044">
    <property type="entry name" value="Asp_tRNA_synth_type1"/>
    <property type="match status" value="1"/>
</dbReference>
<dbReference type="Gene3D" id="3.30.930.10">
    <property type="entry name" value="Bira Bifunctional Protein, Domain 2"/>
    <property type="match status" value="1"/>
</dbReference>
<dbReference type="InterPro" id="IPR047090">
    <property type="entry name" value="AspRS_core"/>
</dbReference>
<feature type="site" description="Important for tRNA non-discrimination" evidence="7">
    <location>
        <position position="83"/>
    </location>
</feature>
<dbReference type="InterPro" id="IPR004524">
    <property type="entry name" value="Asp-tRNA-ligase_1"/>
</dbReference>
<dbReference type="SUPFAM" id="SSF50249">
    <property type="entry name" value="Nucleic acid-binding proteins"/>
    <property type="match status" value="1"/>
</dbReference>
<keyword evidence="3 7" id="KW-0547">Nucleotide-binding</keyword>
<evidence type="ECO:0000259" key="8">
    <source>
        <dbReference type="PROSITE" id="PS50862"/>
    </source>
</evidence>
<keyword evidence="6 7" id="KW-0030">Aminoacyl-tRNA synthetase</keyword>
<evidence type="ECO:0000256" key="3">
    <source>
        <dbReference type="ARBA" id="ARBA00022741"/>
    </source>
</evidence>
<proteinExistence type="inferred from homology"/>
<comment type="catalytic activity">
    <reaction evidence="7">
        <text>tRNA(Asx) + L-aspartate + ATP = L-aspartyl-tRNA(Asx) + AMP + diphosphate</text>
        <dbReference type="Rhea" id="RHEA:18349"/>
        <dbReference type="Rhea" id="RHEA-COMP:9710"/>
        <dbReference type="Rhea" id="RHEA-COMP:9711"/>
        <dbReference type="ChEBI" id="CHEBI:29991"/>
        <dbReference type="ChEBI" id="CHEBI:30616"/>
        <dbReference type="ChEBI" id="CHEBI:33019"/>
        <dbReference type="ChEBI" id="CHEBI:78442"/>
        <dbReference type="ChEBI" id="CHEBI:78516"/>
        <dbReference type="ChEBI" id="CHEBI:456215"/>
        <dbReference type="EC" id="6.1.1.23"/>
    </reaction>
</comment>
<evidence type="ECO:0000256" key="1">
    <source>
        <dbReference type="ARBA" id="ARBA00006303"/>
    </source>
</evidence>
<gene>
    <name evidence="7" type="primary">aspS</name>
    <name evidence="9" type="ORF">B8A44_06235</name>
</gene>
<dbReference type="GO" id="GO:0004815">
    <property type="term" value="F:aspartate-tRNA ligase activity"/>
    <property type="evidence" value="ECO:0007669"/>
    <property type="project" value="UniProtKB-UniRule"/>
</dbReference>
<keyword evidence="7" id="KW-0963">Cytoplasm</keyword>
<dbReference type="PRINTS" id="PR01042">
    <property type="entry name" value="TRNASYNTHASP"/>
</dbReference>
<evidence type="ECO:0000256" key="6">
    <source>
        <dbReference type="ARBA" id="ARBA00023146"/>
    </source>
</evidence>
<dbReference type="GO" id="GO:0005737">
    <property type="term" value="C:cytoplasm"/>
    <property type="evidence" value="ECO:0007669"/>
    <property type="project" value="UniProtKB-SubCell"/>
</dbReference>
<evidence type="ECO:0000313" key="9">
    <source>
        <dbReference type="EMBL" id="RAN63077.1"/>
    </source>
</evidence>
<evidence type="ECO:0000256" key="5">
    <source>
        <dbReference type="ARBA" id="ARBA00022917"/>
    </source>
</evidence>
<keyword evidence="2 7" id="KW-0436">Ligase</keyword>
<comment type="caution">
    <text evidence="7">Lacks conserved residue(s) required for the propagation of feature annotation.</text>
</comment>
<feature type="binding site" evidence="7">
    <location>
        <position position="230"/>
    </location>
    <ligand>
        <name>ATP</name>
        <dbReference type="ChEBI" id="CHEBI:30616"/>
    </ligand>
</feature>
<comment type="caution">
    <text evidence="9">The sequence shown here is derived from an EMBL/GenBank/DDBJ whole genome shotgun (WGS) entry which is preliminary data.</text>
</comment>
<reference evidence="9 10" key="1">
    <citation type="submission" date="2017-03" db="EMBL/GenBank/DDBJ databases">
        <title>wgs assembly of Dolosigranulum pigrum KPL CDC strains.</title>
        <authorList>
            <person name="Brugger S.D."/>
            <person name="Pettigrew M."/>
            <person name="Kong Y."/>
            <person name="Lemon K.P."/>
        </authorList>
    </citation>
    <scope>NUCLEOTIDE SEQUENCE [LARGE SCALE GENOMIC DNA]</scope>
    <source>
        <strain evidence="9 10">KPL1931_CDC4294-98</strain>
    </source>
</reference>
<dbReference type="GO" id="GO:0005524">
    <property type="term" value="F:ATP binding"/>
    <property type="evidence" value="ECO:0007669"/>
    <property type="project" value="UniProtKB-UniRule"/>
</dbReference>
<organism evidence="9 10">
    <name type="scientific">Dolosigranulum pigrum</name>
    <dbReference type="NCBI Taxonomy" id="29394"/>
    <lineage>
        <taxon>Bacteria</taxon>
        <taxon>Bacillati</taxon>
        <taxon>Bacillota</taxon>
        <taxon>Bacilli</taxon>
        <taxon>Lactobacillales</taxon>
        <taxon>Carnobacteriaceae</taxon>
        <taxon>Dolosigranulum</taxon>
    </lineage>
</organism>
<dbReference type="NCBIfam" id="TIGR00459">
    <property type="entry name" value="aspS_bact"/>
    <property type="match status" value="1"/>
</dbReference>
<comment type="function">
    <text evidence="7">Aspartyl-tRNA synthetase with relaxed tRNA specificity since it is able to aspartylate not only its cognate tRNA(Asp) but also tRNA(Asn). Reaction proceeds in two steps: L-aspartate is first activated by ATP to form Asp-AMP and then transferred to the acceptor end of tRNA(Asp/Asn).</text>
</comment>
<dbReference type="GO" id="GO:0016740">
    <property type="term" value="F:transferase activity"/>
    <property type="evidence" value="ECO:0007669"/>
    <property type="project" value="UniProtKB-ARBA"/>
</dbReference>
<evidence type="ECO:0000256" key="7">
    <source>
        <dbReference type="HAMAP-Rule" id="MF_00044"/>
    </source>
</evidence>
<dbReference type="InterPro" id="IPR012340">
    <property type="entry name" value="NA-bd_OB-fold"/>
</dbReference>
<dbReference type="AlphaFoldDB" id="A0A328KL66"/>
<dbReference type="InterPro" id="IPR045864">
    <property type="entry name" value="aa-tRNA-synth_II/BPL/LPL"/>
</dbReference>
<sequence>MTERVYCGEIDRSLVDQQIIVKGWVHRRRDLGGMVFVDLRDRSGLLQIVFSDKGSEAALQVADSLRTEYVIEVSGQVVARKEGQENPDMKTGYIELLATDIKVLNKAKTPPFEINEQANVSEEIRLEHRYLDLRRQKMAENMKLRHQVKKVFRNFLDNEGFIDIETPFLTKSTPEGARDYLVPSRVNEGKFFALPQSPQLFKQLLMGAGMERYYQIVRCFRDEDLRGDRQPEFTQVDIETSFLSAEEIRELNERLLKEIVREVKGEEITGDFPVLTYREAMDRFGSDKPDIRFGLELVDVADIVAQSNFKVFTSVVENGGSVRGINAKGAGDAFTRKEIDGLTDIVSPYGAKGLAWMKVSEDGVSGPIAKFFSEGDLASNLLEAMDAETGDLLLFVADETKVVFDALGALRNHLGRALDLIDNEELAFVWITDWPLLEYDEEQGRFIAAHHPFTRPIASDIEVLAEDPHQVTANAYDIVLNGYEIGGGSIRIHERELQETMLEALGFSKEEAQEQFGFLLDALEYGFPPHGGIAYGLDRIVMILAGEPNIREVIAFPKNKQAKDPLTQAPSIVSPKQLDELKLTVNKGEN</sequence>
<dbReference type="Pfam" id="PF00152">
    <property type="entry name" value="tRNA-synt_2"/>
    <property type="match status" value="1"/>
</dbReference>
<dbReference type="PANTHER" id="PTHR22594">
    <property type="entry name" value="ASPARTYL/LYSYL-TRNA SYNTHETASE"/>
    <property type="match status" value="1"/>
</dbReference>
<dbReference type="InterPro" id="IPR002312">
    <property type="entry name" value="Asp/Asn-tRNA-synth_IIb"/>
</dbReference>
<dbReference type="CDD" id="cd00777">
    <property type="entry name" value="AspRS_core"/>
    <property type="match status" value="1"/>
</dbReference>
<evidence type="ECO:0000256" key="2">
    <source>
        <dbReference type="ARBA" id="ARBA00022598"/>
    </source>
</evidence>
<dbReference type="NCBIfam" id="NF001750">
    <property type="entry name" value="PRK00476.1"/>
    <property type="match status" value="1"/>
</dbReference>
<dbReference type="EMBL" id="NAQV01000018">
    <property type="protein sequence ID" value="RAN63077.1"/>
    <property type="molecule type" value="Genomic_DNA"/>
</dbReference>
<feature type="binding site" evidence="7">
    <location>
        <begin position="536"/>
        <end position="539"/>
    </location>
    <ligand>
        <name>ATP</name>
        <dbReference type="ChEBI" id="CHEBI:30616"/>
    </ligand>
</feature>
<keyword evidence="5 7" id="KW-0648">Protein biosynthesis</keyword>
<dbReference type="InterPro" id="IPR004115">
    <property type="entry name" value="GAD-like_sf"/>
</dbReference>
<accession>A0A328KL66</accession>
<name>A0A328KL66_9LACT</name>
<dbReference type="Pfam" id="PF02938">
    <property type="entry name" value="GAD"/>
    <property type="match status" value="1"/>
</dbReference>
<feature type="binding site" evidence="7">
    <location>
        <position position="450"/>
    </location>
    <ligand>
        <name>L-aspartate</name>
        <dbReference type="ChEBI" id="CHEBI:29991"/>
    </ligand>
</feature>
<comment type="subunit">
    <text evidence="7">Homodimer.</text>
</comment>
<dbReference type="SUPFAM" id="SSF55261">
    <property type="entry name" value="GAD domain-like"/>
    <property type="match status" value="1"/>
</dbReference>
<protein>
    <recommendedName>
        <fullName evidence="7">Aspartate--tRNA(Asp/Asn) ligase</fullName>
        <ecNumber evidence="7">6.1.1.23</ecNumber>
    </recommendedName>
    <alternativeName>
        <fullName evidence="7">Aspartyl-tRNA synthetase</fullName>
        <shortName evidence="7">AspRS</shortName>
    </alternativeName>
    <alternativeName>
        <fullName evidence="7">Non-discriminating aspartyl-tRNA synthetase</fullName>
        <shortName evidence="7">ND-AspRS</shortName>
    </alternativeName>
</protein>
<feature type="binding site" evidence="7">
    <location>
        <position position="491"/>
    </location>
    <ligand>
        <name>L-aspartate</name>
        <dbReference type="ChEBI" id="CHEBI:29991"/>
    </ligand>
</feature>
<dbReference type="GO" id="GO:0140096">
    <property type="term" value="F:catalytic activity, acting on a protein"/>
    <property type="evidence" value="ECO:0007669"/>
    <property type="project" value="UniProtKB-ARBA"/>
</dbReference>
<dbReference type="CDD" id="cd04317">
    <property type="entry name" value="EcAspRS_like_N"/>
    <property type="match status" value="1"/>
</dbReference>
<keyword evidence="4 7" id="KW-0067">ATP-binding</keyword>
<dbReference type="Gene3D" id="3.30.1360.30">
    <property type="entry name" value="GAD-like domain"/>
    <property type="match status" value="1"/>
</dbReference>
<dbReference type="Gene3D" id="2.40.50.140">
    <property type="entry name" value="Nucleic acid-binding proteins"/>
    <property type="match status" value="1"/>
</dbReference>
<comment type="subcellular location">
    <subcellularLocation>
        <location evidence="7">Cytoplasm</location>
    </subcellularLocation>
</comment>